<dbReference type="FunFam" id="1.25.40.10:FF:001093">
    <property type="entry name" value="Pentatricopeptide repeat-containing protein At2g34400"/>
    <property type="match status" value="1"/>
</dbReference>
<evidence type="ECO:0008006" key="5">
    <source>
        <dbReference type="Google" id="ProtNLM"/>
    </source>
</evidence>
<feature type="repeat" description="PPR" evidence="2">
    <location>
        <begin position="441"/>
        <end position="475"/>
    </location>
</feature>
<dbReference type="InterPro" id="IPR011990">
    <property type="entry name" value="TPR-like_helical_dom_sf"/>
</dbReference>
<evidence type="ECO:0000313" key="3">
    <source>
        <dbReference type="EMBL" id="KAL3653424.1"/>
    </source>
</evidence>
<evidence type="ECO:0000256" key="2">
    <source>
        <dbReference type="PROSITE-ProRule" id="PRU00708"/>
    </source>
</evidence>
<keyword evidence="4" id="KW-1185">Reference proteome</keyword>
<dbReference type="GO" id="GO:0016070">
    <property type="term" value="P:RNA metabolic process"/>
    <property type="evidence" value="ECO:0007669"/>
    <property type="project" value="UniProtKB-ARBA"/>
</dbReference>
<dbReference type="InterPro" id="IPR046848">
    <property type="entry name" value="E_motif"/>
</dbReference>
<gene>
    <name evidence="3" type="ORF">CASFOL_003105</name>
</gene>
<evidence type="ECO:0000256" key="1">
    <source>
        <dbReference type="ARBA" id="ARBA00022737"/>
    </source>
</evidence>
<feature type="repeat" description="PPR" evidence="2">
    <location>
        <begin position="542"/>
        <end position="576"/>
    </location>
</feature>
<dbReference type="Gene3D" id="1.25.40.10">
    <property type="entry name" value="Tetratricopeptide repeat domain"/>
    <property type="match status" value="5"/>
</dbReference>
<dbReference type="EMBL" id="JAVIJP010000005">
    <property type="protein sequence ID" value="KAL3653424.1"/>
    <property type="molecule type" value="Genomic_DNA"/>
</dbReference>
<organism evidence="3 4">
    <name type="scientific">Castilleja foliolosa</name>
    <dbReference type="NCBI Taxonomy" id="1961234"/>
    <lineage>
        <taxon>Eukaryota</taxon>
        <taxon>Viridiplantae</taxon>
        <taxon>Streptophyta</taxon>
        <taxon>Embryophyta</taxon>
        <taxon>Tracheophyta</taxon>
        <taxon>Spermatophyta</taxon>
        <taxon>Magnoliopsida</taxon>
        <taxon>eudicotyledons</taxon>
        <taxon>Gunneridae</taxon>
        <taxon>Pentapetalae</taxon>
        <taxon>asterids</taxon>
        <taxon>lamiids</taxon>
        <taxon>Lamiales</taxon>
        <taxon>Orobanchaceae</taxon>
        <taxon>Pedicularideae</taxon>
        <taxon>Castillejinae</taxon>
        <taxon>Castilleja</taxon>
    </lineage>
</organism>
<name>A0ABD3EJK6_9LAMI</name>
<accession>A0ABD3EJK6</accession>
<proteinExistence type="predicted"/>
<dbReference type="FunFam" id="1.25.40.10:FF:000344">
    <property type="entry name" value="Pentatricopeptide repeat-containing protein"/>
    <property type="match status" value="2"/>
</dbReference>
<dbReference type="InterPro" id="IPR002885">
    <property type="entry name" value="PPR_rpt"/>
</dbReference>
<dbReference type="Proteomes" id="UP001632038">
    <property type="component" value="Unassembled WGS sequence"/>
</dbReference>
<protein>
    <recommendedName>
        <fullName evidence="5">Pentatricopeptide repeat-containing protein</fullName>
    </recommendedName>
</protein>
<keyword evidence="1" id="KW-0677">Repeat</keyword>
<reference evidence="4" key="1">
    <citation type="journal article" date="2024" name="IScience">
        <title>Strigolactones Initiate the Formation of Haustorium-like Structures in Castilleja.</title>
        <authorList>
            <person name="Buerger M."/>
            <person name="Peterson D."/>
            <person name="Chory J."/>
        </authorList>
    </citation>
    <scope>NUCLEOTIDE SEQUENCE [LARGE SCALE GENOMIC DNA]</scope>
</reference>
<comment type="caution">
    <text evidence="3">The sequence shown here is derived from an EMBL/GenBank/DDBJ whole genome shotgun (WGS) entry which is preliminary data.</text>
</comment>
<dbReference type="PANTHER" id="PTHR47926">
    <property type="entry name" value="PENTATRICOPEPTIDE REPEAT-CONTAINING PROTEIN"/>
    <property type="match status" value="1"/>
</dbReference>
<sequence length="771" mass="87152">METKFHAKSQFLGSVYDHDSFKPNVPNKKQATSIAFQSIHKRNRVIGSQLFVSGPNYEPPKKAQVQELVDQLHHCAEKRLHTRARVIHAYVLKSSFGDNDLLILLNHVMHAYSKCSEFKSVKAVFDSLPRKNVFSWSVMIVGLNHQSLFRDGFYYFRKMLMDDDGILPDGFIYSAVLQSCIGLNYLDLCKMVHARIITRGFGSHVVVSTALLSMYTKMSKVHEAYKIFDSMLEHNEVSWNAMISGLTENGLHAEAFDFFLNMKKKGFVPDMFTLISVAKAVGMLGDVEKGNRVHELVLESGLRDNIRVGTALIDMYSKCGRILEARHIFDTAFADCGVNGPWNAMISSYTLCNCSKQALQLFVEMHRRNVKTDIYTYCSVFNAVAKLKRLGLVKEVHGVFLRSCAKKLTDISINNAILDAYIKCGSLEEVNKIFDSMTCRDIVTWTTLVSGYSQCSKFDEALVIFSRMRDEGFIPNNFTLASVLTSCANLCYLEYGRQIHSLVCKLGFETVSYVESALIDMYAKGGNLKEAEGVFSQISNPDVVSFTAILSAYAYHGFAAHALCIFERMSQMNVKPSDVTLLCVLSACSHAGLVDQGLRYFRSMEREYGFVPKMEHYACVVDLLGRVGRLDEAYEFIMKEMAVEPDEMVWQTLLAGCRVHGNVELGELAADKIMSLCPEHSSMYVLLSNTYLETGSFREGGDVRKVMREKGVRKEAGWSWISVKGRVHRFYARDNDHPRKDDIYDKLEEMRMNMKGLGYVPDLKFALLGED</sequence>
<dbReference type="Pfam" id="PF20431">
    <property type="entry name" value="E_motif"/>
    <property type="match status" value="1"/>
</dbReference>
<dbReference type="InterPro" id="IPR046960">
    <property type="entry name" value="PPR_At4g14850-like_plant"/>
</dbReference>
<dbReference type="NCBIfam" id="TIGR00756">
    <property type="entry name" value="PPR"/>
    <property type="match status" value="4"/>
</dbReference>
<dbReference type="Pfam" id="PF13812">
    <property type="entry name" value="PPR_3"/>
    <property type="match status" value="1"/>
</dbReference>
<dbReference type="PANTHER" id="PTHR47926:SF395">
    <property type="entry name" value="TETRATRICOPEPTIDE-LIKE HELICAL DOMAIN, DYW DOMAIN PROTEIN-RELATED"/>
    <property type="match status" value="1"/>
</dbReference>
<feature type="repeat" description="PPR" evidence="2">
    <location>
        <begin position="235"/>
        <end position="269"/>
    </location>
</feature>
<dbReference type="AlphaFoldDB" id="A0ABD3EJK6"/>
<dbReference type="PROSITE" id="PS51375">
    <property type="entry name" value="PPR"/>
    <property type="match status" value="3"/>
</dbReference>
<dbReference type="Pfam" id="PF01535">
    <property type="entry name" value="PPR"/>
    <property type="match status" value="2"/>
</dbReference>
<evidence type="ECO:0000313" key="4">
    <source>
        <dbReference type="Proteomes" id="UP001632038"/>
    </source>
</evidence>
<dbReference type="Pfam" id="PF13041">
    <property type="entry name" value="PPR_2"/>
    <property type="match status" value="3"/>
</dbReference>